<dbReference type="RefSeq" id="WP_177139760.1">
    <property type="nucleotide sequence ID" value="NZ_VYGV01000028.1"/>
</dbReference>
<evidence type="ECO:0000256" key="1">
    <source>
        <dbReference type="PROSITE-ProRule" id="PRU00339"/>
    </source>
</evidence>
<name>A0A7Y8H1P0_9BURK</name>
<dbReference type="EMBL" id="VYGV01000028">
    <property type="protein sequence ID" value="NWF48859.1"/>
    <property type="molecule type" value="Genomic_DNA"/>
</dbReference>
<dbReference type="SUPFAM" id="SSF48452">
    <property type="entry name" value="TPR-like"/>
    <property type="match status" value="1"/>
</dbReference>
<feature type="repeat" description="TPR" evidence="1">
    <location>
        <begin position="75"/>
        <end position="108"/>
    </location>
</feature>
<dbReference type="AlphaFoldDB" id="A0A7Y8H1P0"/>
<gene>
    <name evidence="2" type="ORF">F3K02_26920</name>
</gene>
<feature type="repeat" description="TPR" evidence="1">
    <location>
        <begin position="109"/>
        <end position="142"/>
    </location>
</feature>
<keyword evidence="3" id="KW-1185">Reference proteome</keyword>
<protein>
    <submittedName>
        <fullName evidence="2">Tetratricopeptide repeat protein</fullName>
    </submittedName>
</protein>
<dbReference type="PROSITE" id="PS50005">
    <property type="entry name" value="TPR"/>
    <property type="match status" value="2"/>
</dbReference>
<evidence type="ECO:0000313" key="2">
    <source>
        <dbReference type="EMBL" id="NWF48859.1"/>
    </source>
</evidence>
<organism evidence="2 3">
    <name type="scientific">Hydrogenophaga aromaticivorans</name>
    <dbReference type="NCBI Taxonomy" id="2610898"/>
    <lineage>
        <taxon>Bacteria</taxon>
        <taxon>Pseudomonadati</taxon>
        <taxon>Pseudomonadota</taxon>
        <taxon>Betaproteobacteria</taxon>
        <taxon>Burkholderiales</taxon>
        <taxon>Comamonadaceae</taxon>
        <taxon>Hydrogenophaga</taxon>
    </lineage>
</organism>
<dbReference type="InterPro" id="IPR011990">
    <property type="entry name" value="TPR-like_helical_dom_sf"/>
</dbReference>
<comment type="caution">
    <text evidence="2">The sequence shown here is derived from an EMBL/GenBank/DDBJ whole genome shotgun (WGS) entry which is preliminary data.</text>
</comment>
<dbReference type="Gene3D" id="1.25.40.10">
    <property type="entry name" value="Tetratricopeptide repeat domain"/>
    <property type="match status" value="1"/>
</dbReference>
<sequence length="191" mass="21659">MTERMSVTLERARVRLLLMFGLERQALARVLHRLEAHPFDAFSLATGAHLHACLGDPTAARRLLERLVRQHPERADGWFNLGYVCESLGLLAASEAAFRRAIAIDPRLDRAWYGLSLSLIAQQRLDEALQALRKNTELQPMSPYGWYQMARVQVDRQAPDEAEKIIHHLRGFEPRVAAQLERETGLGTARA</sequence>
<keyword evidence="1" id="KW-0802">TPR repeat</keyword>
<dbReference type="SMART" id="SM00028">
    <property type="entry name" value="TPR"/>
    <property type="match status" value="2"/>
</dbReference>
<dbReference type="PANTHER" id="PTHR12558">
    <property type="entry name" value="CELL DIVISION CYCLE 16,23,27"/>
    <property type="match status" value="1"/>
</dbReference>
<accession>A0A7Y8H1P0</accession>
<reference evidence="2 3" key="1">
    <citation type="submission" date="2019-09" db="EMBL/GenBank/DDBJ databases">
        <title>Hydrogenophaga aromatica sp. nov., isolated from a para-xylene-degrading enrichment culture.</title>
        <authorList>
            <person name="Tancsics A."/>
            <person name="Banerjee S."/>
        </authorList>
    </citation>
    <scope>NUCLEOTIDE SEQUENCE [LARGE SCALE GENOMIC DNA]</scope>
    <source>
        <strain evidence="2 3">D2P1</strain>
    </source>
</reference>
<dbReference type="InterPro" id="IPR019734">
    <property type="entry name" value="TPR_rpt"/>
</dbReference>
<dbReference type="Proteomes" id="UP000545507">
    <property type="component" value="Unassembled WGS sequence"/>
</dbReference>
<dbReference type="Pfam" id="PF13181">
    <property type="entry name" value="TPR_8"/>
    <property type="match status" value="1"/>
</dbReference>
<evidence type="ECO:0000313" key="3">
    <source>
        <dbReference type="Proteomes" id="UP000545507"/>
    </source>
</evidence>
<dbReference type="PANTHER" id="PTHR12558:SF13">
    <property type="entry name" value="CELL DIVISION CYCLE PROTEIN 27 HOMOLOG"/>
    <property type="match status" value="1"/>
</dbReference>
<proteinExistence type="predicted"/>
<dbReference type="Pfam" id="PF13432">
    <property type="entry name" value="TPR_16"/>
    <property type="match status" value="1"/>
</dbReference>